<organism evidence="3 4">
    <name type="scientific">Mauremys mutica</name>
    <name type="common">yellowpond turtle</name>
    <dbReference type="NCBI Taxonomy" id="74926"/>
    <lineage>
        <taxon>Eukaryota</taxon>
        <taxon>Metazoa</taxon>
        <taxon>Chordata</taxon>
        <taxon>Craniata</taxon>
        <taxon>Vertebrata</taxon>
        <taxon>Euteleostomi</taxon>
        <taxon>Archelosauria</taxon>
        <taxon>Testudinata</taxon>
        <taxon>Testudines</taxon>
        <taxon>Cryptodira</taxon>
        <taxon>Durocryptodira</taxon>
        <taxon>Testudinoidea</taxon>
        <taxon>Geoemydidae</taxon>
        <taxon>Geoemydinae</taxon>
        <taxon>Mauremys</taxon>
    </lineage>
</organism>
<name>A0A9D3WTB1_9SAUR</name>
<evidence type="ECO:0000313" key="4">
    <source>
        <dbReference type="Proteomes" id="UP000827986"/>
    </source>
</evidence>
<evidence type="ECO:0000256" key="1">
    <source>
        <dbReference type="SAM" id="MobiDB-lite"/>
    </source>
</evidence>
<accession>A0A9D3WTB1</accession>
<keyword evidence="2" id="KW-0472">Membrane</keyword>
<evidence type="ECO:0000256" key="2">
    <source>
        <dbReference type="SAM" id="Phobius"/>
    </source>
</evidence>
<evidence type="ECO:0000313" key="3">
    <source>
        <dbReference type="EMBL" id="KAH1169824.1"/>
    </source>
</evidence>
<feature type="transmembrane region" description="Helical" evidence="2">
    <location>
        <begin position="6"/>
        <end position="26"/>
    </location>
</feature>
<dbReference type="Proteomes" id="UP000827986">
    <property type="component" value="Unassembled WGS sequence"/>
</dbReference>
<feature type="compositionally biased region" description="Polar residues" evidence="1">
    <location>
        <begin position="99"/>
        <end position="126"/>
    </location>
</feature>
<proteinExistence type="predicted"/>
<dbReference type="AlphaFoldDB" id="A0A9D3WTB1"/>
<keyword evidence="2" id="KW-0812">Transmembrane</keyword>
<sequence length="126" mass="13905">MWRQSYWAIKVTAWAWCLCIWIMVFMELQGLISTWEQYISVCVTVPETSDHSAQPIPTVAHHGHFLSKETLLSFVCLGPKGSHITSDSGPCFSPAGRQPVSSDTAGTGSLNQSQEMSILQHNPVSL</sequence>
<keyword evidence="4" id="KW-1185">Reference proteome</keyword>
<reference evidence="3" key="1">
    <citation type="submission" date="2021-09" db="EMBL/GenBank/DDBJ databases">
        <title>The genome of Mauremys mutica provides insights into the evolution of semi-aquatic lifestyle.</title>
        <authorList>
            <person name="Gong S."/>
            <person name="Gao Y."/>
        </authorList>
    </citation>
    <scope>NUCLEOTIDE SEQUENCE</scope>
    <source>
        <strain evidence="3">MM-2020</strain>
        <tissue evidence="3">Muscle</tissue>
    </source>
</reference>
<comment type="caution">
    <text evidence="3">The sequence shown here is derived from an EMBL/GenBank/DDBJ whole genome shotgun (WGS) entry which is preliminary data.</text>
</comment>
<keyword evidence="2" id="KW-1133">Transmembrane helix</keyword>
<feature type="region of interest" description="Disordered" evidence="1">
    <location>
        <begin position="88"/>
        <end position="126"/>
    </location>
</feature>
<gene>
    <name evidence="3" type="ORF">KIL84_000809</name>
</gene>
<dbReference type="EMBL" id="JAHDVG010000484">
    <property type="protein sequence ID" value="KAH1169824.1"/>
    <property type="molecule type" value="Genomic_DNA"/>
</dbReference>
<protein>
    <submittedName>
        <fullName evidence="3">Uncharacterized protein</fullName>
    </submittedName>
</protein>